<keyword evidence="7 14" id="KW-0479">Metal-binding</keyword>
<dbReference type="OrthoDB" id="6412794at2759"/>
<evidence type="ECO:0000256" key="10">
    <source>
        <dbReference type="ARBA" id="ARBA00023002"/>
    </source>
</evidence>
<accession>A0A8X6LF43</accession>
<evidence type="ECO:0000256" key="15">
    <source>
        <dbReference type="RuleBase" id="RU000461"/>
    </source>
</evidence>
<evidence type="ECO:0000256" key="7">
    <source>
        <dbReference type="ARBA" id="ARBA00022723"/>
    </source>
</evidence>
<keyword evidence="13" id="KW-0472">Membrane</keyword>
<evidence type="ECO:0000256" key="11">
    <source>
        <dbReference type="ARBA" id="ARBA00023004"/>
    </source>
</evidence>
<evidence type="ECO:0000256" key="4">
    <source>
        <dbReference type="ARBA" id="ARBA00004406"/>
    </source>
</evidence>
<evidence type="ECO:0000256" key="1">
    <source>
        <dbReference type="ARBA" id="ARBA00001971"/>
    </source>
</evidence>
<evidence type="ECO:0000256" key="12">
    <source>
        <dbReference type="ARBA" id="ARBA00023033"/>
    </source>
</evidence>
<dbReference type="InterPro" id="IPR036396">
    <property type="entry name" value="Cyt_P450_sf"/>
</dbReference>
<dbReference type="InterPro" id="IPR002401">
    <property type="entry name" value="Cyt_P450_E_grp-I"/>
</dbReference>
<comment type="cofactor">
    <cofactor evidence="1 14">
        <name>heme</name>
        <dbReference type="ChEBI" id="CHEBI:30413"/>
    </cofactor>
</comment>
<evidence type="ECO:0000256" key="2">
    <source>
        <dbReference type="ARBA" id="ARBA00003690"/>
    </source>
</evidence>
<dbReference type="AlphaFoldDB" id="A0A8X6LF43"/>
<dbReference type="GO" id="GO:0006082">
    <property type="term" value="P:organic acid metabolic process"/>
    <property type="evidence" value="ECO:0007669"/>
    <property type="project" value="TreeGrafter"/>
</dbReference>
<dbReference type="GO" id="GO:0005789">
    <property type="term" value="C:endoplasmic reticulum membrane"/>
    <property type="evidence" value="ECO:0007669"/>
    <property type="project" value="UniProtKB-SubCell"/>
</dbReference>
<comment type="caution">
    <text evidence="16">The sequence shown here is derived from an EMBL/GenBank/DDBJ whole genome shotgun (WGS) entry which is preliminary data.</text>
</comment>
<dbReference type="PANTHER" id="PTHR24300">
    <property type="entry name" value="CYTOCHROME P450 508A4-RELATED"/>
    <property type="match status" value="1"/>
</dbReference>
<dbReference type="GO" id="GO:0006805">
    <property type="term" value="P:xenobiotic metabolic process"/>
    <property type="evidence" value="ECO:0007669"/>
    <property type="project" value="TreeGrafter"/>
</dbReference>
<comment type="similarity">
    <text evidence="5 15">Belongs to the cytochrome P450 family.</text>
</comment>
<evidence type="ECO:0000313" key="17">
    <source>
        <dbReference type="Proteomes" id="UP000887116"/>
    </source>
</evidence>
<keyword evidence="8" id="KW-0256">Endoplasmic reticulum</keyword>
<dbReference type="PRINTS" id="PR00385">
    <property type="entry name" value="P450"/>
</dbReference>
<gene>
    <name evidence="16" type="primary">CYP2A6</name>
    <name evidence="16" type="ORF">TNCT_434041</name>
</gene>
<sequence>LYIGPKLMIIISDYELAKEILNHPMAMARPPHSFDFLVGKGGIIGMNGEEWQEQRRFVLQTMRDLGMGKGLWEKIIQEDVAEFVKDMKKTGGEPIYFSEPLAESQFTNSVSLLFGRHIDRVTEKEDIEIIKAFRKQMANQGSSVDVNINIPGLMKLLTFFNIFGLRDFITLLKKFENIFKKEVDERIKKKNEITRDDFIGCFLQEMEKRKNDTQTHTFTIDNLRGNLLILFLAGQDSNIASVTWLLLLMAKYPHVQRKVCDEIDQGIGRDGVVNYGDKLKLPYSMATVFEMFRYIALGPLFPPRYVLKSLSFGGYTIPQGSHVVCNNWAISHDQRYFCDPMEFKPERFIAEYENKVVKLKGYGPFSFGKRNCPGEGVAMMTVFIYFVTIMQKFKIQSPDGLSPNMDYTFGSGLLPISQKLCFIER</sequence>
<keyword evidence="12 15" id="KW-0503">Monooxygenase</keyword>
<evidence type="ECO:0000313" key="16">
    <source>
        <dbReference type="EMBL" id="GFR06162.1"/>
    </source>
</evidence>
<dbReference type="PRINTS" id="PR00463">
    <property type="entry name" value="EP450I"/>
</dbReference>
<dbReference type="InterPro" id="IPR050182">
    <property type="entry name" value="Cytochrome_P450_fam2"/>
</dbReference>
<evidence type="ECO:0000256" key="8">
    <source>
        <dbReference type="ARBA" id="ARBA00022824"/>
    </source>
</evidence>
<dbReference type="GO" id="GO:0016712">
    <property type="term" value="F:oxidoreductase activity, acting on paired donors, with incorporation or reduction of molecular oxygen, reduced flavin or flavoprotein as one donor, and incorporation of one atom of oxygen"/>
    <property type="evidence" value="ECO:0007669"/>
    <property type="project" value="TreeGrafter"/>
</dbReference>
<keyword evidence="11 14" id="KW-0408">Iron</keyword>
<evidence type="ECO:0000256" key="14">
    <source>
        <dbReference type="PIRSR" id="PIRSR602401-1"/>
    </source>
</evidence>
<evidence type="ECO:0000256" key="13">
    <source>
        <dbReference type="ARBA" id="ARBA00023136"/>
    </source>
</evidence>
<reference evidence="16" key="1">
    <citation type="submission" date="2020-07" db="EMBL/GenBank/DDBJ databases">
        <title>Multicomponent nature underlies the extraordinary mechanical properties of spider dragline silk.</title>
        <authorList>
            <person name="Kono N."/>
            <person name="Nakamura H."/>
            <person name="Mori M."/>
            <person name="Yoshida Y."/>
            <person name="Ohtoshi R."/>
            <person name="Malay A.D."/>
            <person name="Moran D.A.P."/>
            <person name="Tomita M."/>
            <person name="Numata K."/>
            <person name="Arakawa K."/>
        </authorList>
    </citation>
    <scope>NUCLEOTIDE SEQUENCE</scope>
</reference>
<name>A0A8X6LF43_TRICU</name>
<dbReference type="Proteomes" id="UP000887116">
    <property type="component" value="Unassembled WGS sequence"/>
</dbReference>
<dbReference type="Gene3D" id="1.10.630.10">
    <property type="entry name" value="Cytochrome P450"/>
    <property type="match status" value="1"/>
</dbReference>
<dbReference type="Pfam" id="PF00067">
    <property type="entry name" value="p450"/>
    <property type="match status" value="1"/>
</dbReference>
<organism evidence="16 17">
    <name type="scientific">Trichonephila clavata</name>
    <name type="common">Joro spider</name>
    <name type="synonym">Nephila clavata</name>
    <dbReference type="NCBI Taxonomy" id="2740835"/>
    <lineage>
        <taxon>Eukaryota</taxon>
        <taxon>Metazoa</taxon>
        <taxon>Ecdysozoa</taxon>
        <taxon>Arthropoda</taxon>
        <taxon>Chelicerata</taxon>
        <taxon>Arachnida</taxon>
        <taxon>Araneae</taxon>
        <taxon>Araneomorphae</taxon>
        <taxon>Entelegynae</taxon>
        <taxon>Araneoidea</taxon>
        <taxon>Nephilidae</taxon>
        <taxon>Trichonephila</taxon>
    </lineage>
</organism>
<dbReference type="GO" id="GO:0020037">
    <property type="term" value="F:heme binding"/>
    <property type="evidence" value="ECO:0007669"/>
    <property type="project" value="InterPro"/>
</dbReference>
<evidence type="ECO:0000256" key="3">
    <source>
        <dbReference type="ARBA" id="ARBA00004174"/>
    </source>
</evidence>
<keyword evidence="10 15" id="KW-0560">Oxidoreductase</keyword>
<proteinExistence type="inferred from homology"/>
<dbReference type="InterPro" id="IPR001128">
    <property type="entry name" value="Cyt_P450"/>
</dbReference>
<dbReference type="FunFam" id="1.10.630.10:FF:000238">
    <property type="entry name" value="Cytochrome P450 2A6"/>
    <property type="match status" value="1"/>
</dbReference>
<evidence type="ECO:0000256" key="9">
    <source>
        <dbReference type="ARBA" id="ARBA00022848"/>
    </source>
</evidence>
<dbReference type="GO" id="GO:0005506">
    <property type="term" value="F:iron ion binding"/>
    <property type="evidence" value="ECO:0007669"/>
    <property type="project" value="InterPro"/>
</dbReference>
<dbReference type="PROSITE" id="PS00086">
    <property type="entry name" value="CYTOCHROME_P450"/>
    <property type="match status" value="1"/>
</dbReference>
<dbReference type="PANTHER" id="PTHR24300:SF375">
    <property type="entry name" value="CYTOCHROME P450 FAMILY"/>
    <property type="match status" value="1"/>
</dbReference>
<feature type="non-terminal residue" evidence="16">
    <location>
        <position position="1"/>
    </location>
</feature>
<evidence type="ECO:0000256" key="5">
    <source>
        <dbReference type="ARBA" id="ARBA00010617"/>
    </source>
</evidence>
<dbReference type="InterPro" id="IPR017972">
    <property type="entry name" value="Cyt_P450_CS"/>
</dbReference>
<dbReference type="EMBL" id="BMAO01016086">
    <property type="protein sequence ID" value="GFR06162.1"/>
    <property type="molecule type" value="Genomic_DNA"/>
</dbReference>
<feature type="binding site" description="axial binding residue" evidence="14">
    <location>
        <position position="372"/>
    </location>
    <ligand>
        <name>heme</name>
        <dbReference type="ChEBI" id="CHEBI:30413"/>
    </ligand>
    <ligandPart>
        <name>Fe</name>
        <dbReference type="ChEBI" id="CHEBI:18248"/>
    </ligandPart>
</feature>
<keyword evidence="9" id="KW-0492">Microsome</keyword>
<comment type="subcellular location">
    <subcellularLocation>
        <location evidence="4">Endoplasmic reticulum membrane</location>
        <topology evidence="4">Peripheral membrane protein</topology>
    </subcellularLocation>
    <subcellularLocation>
        <location evidence="3">Microsome membrane</location>
        <topology evidence="3">Peripheral membrane protein</topology>
    </subcellularLocation>
</comment>
<keyword evidence="17" id="KW-1185">Reference proteome</keyword>
<keyword evidence="6 14" id="KW-0349">Heme</keyword>
<protein>
    <submittedName>
        <fullName evidence="16">Cytochrome P450 2A6</fullName>
    </submittedName>
</protein>
<dbReference type="SUPFAM" id="SSF48264">
    <property type="entry name" value="Cytochrome P450"/>
    <property type="match status" value="1"/>
</dbReference>
<evidence type="ECO:0000256" key="6">
    <source>
        <dbReference type="ARBA" id="ARBA00022617"/>
    </source>
</evidence>
<comment type="function">
    <text evidence="2">May be involved in the metabolism of insect hormones and in the breakdown of synthetic insecticides.</text>
</comment>